<dbReference type="PANTHER" id="PTHR30486">
    <property type="entry name" value="TWITCHING MOTILITY PROTEIN PILT"/>
    <property type="match status" value="1"/>
</dbReference>
<dbReference type="CDD" id="cd01130">
    <property type="entry name" value="VirB11-like_ATPase"/>
    <property type="match status" value="1"/>
</dbReference>
<dbReference type="Gene3D" id="3.30.450.380">
    <property type="match status" value="1"/>
</dbReference>
<organism evidence="3">
    <name type="scientific">Paraconexibacter sp. AEG42_29</name>
    <dbReference type="NCBI Taxonomy" id="2997339"/>
    <lineage>
        <taxon>Bacteria</taxon>
        <taxon>Bacillati</taxon>
        <taxon>Actinomycetota</taxon>
        <taxon>Thermoleophilia</taxon>
        <taxon>Solirubrobacterales</taxon>
        <taxon>Paraconexibacteraceae</taxon>
        <taxon>Paraconexibacter</taxon>
    </lineage>
</organism>
<dbReference type="AlphaFoldDB" id="A0AAU7AUL6"/>
<name>A0AAU7AUL6_9ACTN</name>
<dbReference type="PANTHER" id="PTHR30486:SF15">
    <property type="entry name" value="TYPE II_IV SECRETION SYSTEM ATPASE"/>
    <property type="match status" value="1"/>
</dbReference>
<dbReference type="Pfam" id="PF00437">
    <property type="entry name" value="T2SSE"/>
    <property type="match status" value="1"/>
</dbReference>
<comment type="similarity">
    <text evidence="1">Belongs to the GSP E family.</text>
</comment>
<evidence type="ECO:0000256" key="1">
    <source>
        <dbReference type="ARBA" id="ARBA00006611"/>
    </source>
</evidence>
<accession>A0AAU7AUL6</accession>
<dbReference type="InterPro" id="IPR050921">
    <property type="entry name" value="T4SS_GSP_E_ATPase"/>
</dbReference>
<dbReference type="RefSeq" id="WP_354701813.1">
    <property type="nucleotide sequence ID" value="NZ_CP114014.1"/>
</dbReference>
<reference evidence="3" key="1">
    <citation type="submission" date="2022-12" db="EMBL/GenBank/DDBJ databases">
        <title>Paraconexibacter alkalitolerans sp. nov. and Baekduia alba sp. nov., isolated from soil and emended description of the genera Paraconexibacter (Chun et al., 2020) and Baekduia (An et al., 2020).</title>
        <authorList>
            <person name="Vieira S."/>
            <person name="Huber K.J."/>
            <person name="Geppert A."/>
            <person name="Wolf J."/>
            <person name="Neumann-Schaal M."/>
            <person name="Muesken M."/>
            <person name="Overmann J."/>
        </authorList>
    </citation>
    <scope>NUCLEOTIDE SEQUENCE</scope>
    <source>
        <strain evidence="3">AEG42_29</strain>
    </source>
</reference>
<sequence>MDSAPLDDLATQLRDRLLTGAQDPAAAAIPVADRVRALVERDAAPLAADEREELIRLVSERSFGLGPLEVLLADPTVDEVMVNGSGADHGRVWVERSGLIEPTDVRFGDEAQLRHAIERILAPLGRRVDEAQPMCDARLADGSRVNVVIPPLALDGPVLTIRRFRRRAFTPDELVATGTWTPPLRSFLDAAVRSRLNVLVSGGTGSGKTTTLNALSSFVPAGDRIVTIEDTAELALQQPHVVRLEGRPPTVEGRGEVTIRALVRNALRMRPDRIVVGEVRGAEALDMLAAMASGHDGSLCTVHAGSAEEALRRVETLALMADVGLPHAAIREQVAQAIDLVVHQARQGDGSRRVTGVSEVVRVAGGAATRELYALRRGRPTWRAPLSPELAERLGEPGLAQGAA</sequence>
<evidence type="ECO:0000313" key="3">
    <source>
        <dbReference type="EMBL" id="XAY05300.1"/>
    </source>
</evidence>
<dbReference type="InterPro" id="IPR001482">
    <property type="entry name" value="T2SS/T4SS_dom"/>
</dbReference>
<dbReference type="SUPFAM" id="SSF52540">
    <property type="entry name" value="P-loop containing nucleoside triphosphate hydrolases"/>
    <property type="match status" value="1"/>
</dbReference>
<dbReference type="Gene3D" id="3.40.50.300">
    <property type="entry name" value="P-loop containing nucleotide triphosphate hydrolases"/>
    <property type="match status" value="1"/>
</dbReference>
<feature type="domain" description="AAA+ ATPase" evidence="2">
    <location>
        <begin position="194"/>
        <end position="327"/>
    </location>
</feature>
<dbReference type="SMART" id="SM00382">
    <property type="entry name" value="AAA"/>
    <property type="match status" value="1"/>
</dbReference>
<dbReference type="InterPro" id="IPR027417">
    <property type="entry name" value="P-loop_NTPase"/>
</dbReference>
<dbReference type="GO" id="GO:0016887">
    <property type="term" value="F:ATP hydrolysis activity"/>
    <property type="evidence" value="ECO:0007669"/>
    <property type="project" value="InterPro"/>
</dbReference>
<proteinExistence type="inferred from homology"/>
<dbReference type="KEGG" id="parq:DSM112329_02149"/>
<evidence type="ECO:0000259" key="2">
    <source>
        <dbReference type="SMART" id="SM00382"/>
    </source>
</evidence>
<gene>
    <name evidence="3" type="ORF">DSM112329_02149</name>
</gene>
<protein>
    <recommendedName>
        <fullName evidence="2">AAA+ ATPase domain-containing protein</fullName>
    </recommendedName>
</protein>
<dbReference type="EMBL" id="CP114014">
    <property type="protein sequence ID" value="XAY05300.1"/>
    <property type="molecule type" value="Genomic_DNA"/>
</dbReference>
<dbReference type="InterPro" id="IPR003593">
    <property type="entry name" value="AAA+_ATPase"/>
</dbReference>